<organism evidence="3">
    <name type="scientific">hydrothermal vent metagenome</name>
    <dbReference type="NCBI Taxonomy" id="652676"/>
    <lineage>
        <taxon>unclassified sequences</taxon>
        <taxon>metagenomes</taxon>
        <taxon>ecological metagenomes</taxon>
    </lineage>
</organism>
<dbReference type="EMBL" id="UOGL01000679">
    <property type="protein sequence ID" value="VAX42659.1"/>
    <property type="molecule type" value="Genomic_DNA"/>
</dbReference>
<feature type="transmembrane region" description="Helical" evidence="2">
    <location>
        <begin position="21"/>
        <end position="46"/>
    </location>
</feature>
<feature type="compositionally biased region" description="Basic residues" evidence="1">
    <location>
        <begin position="174"/>
        <end position="190"/>
    </location>
</feature>
<evidence type="ECO:0000256" key="1">
    <source>
        <dbReference type="SAM" id="MobiDB-lite"/>
    </source>
</evidence>
<feature type="region of interest" description="Disordered" evidence="1">
    <location>
        <begin position="101"/>
        <end position="222"/>
    </location>
</feature>
<keyword evidence="2" id="KW-0472">Membrane</keyword>
<accession>A0A3B1DJQ3</accession>
<gene>
    <name evidence="3" type="ORF">MNBD_PLANCTO02-516</name>
</gene>
<evidence type="ECO:0000313" key="3">
    <source>
        <dbReference type="EMBL" id="VAX42659.1"/>
    </source>
</evidence>
<reference evidence="3" key="1">
    <citation type="submission" date="2018-06" db="EMBL/GenBank/DDBJ databases">
        <authorList>
            <person name="Zhirakovskaya E."/>
        </authorList>
    </citation>
    <scope>NUCLEOTIDE SEQUENCE</scope>
</reference>
<feature type="compositionally biased region" description="Basic and acidic residues" evidence="1">
    <location>
        <begin position="104"/>
        <end position="141"/>
    </location>
</feature>
<name>A0A3B1DJQ3_9ZZZZ</name>
<feature type="compositionally biased region" description="Basic residues" evidence="1">
    <location>
        <begin position="198"/>
        <end position="222"/>
    </location>
</feature>
<proteinExistence type="predicted"/>
<protein>
    <submittedName>
        <fullName evidence="3">Uncharacterized protein</fullName>
    </submittedName>
</protein>
<sequence length="303" mass="33853">MMKNLLSRSLLGRLWRDECGFIVSAELALIVTTGVLATVVGLHAVAGAVNSELNDVSNAIGALDQSYSYNGYCHIGHSWVAGSAYLDTQDDCDCTAIRETTPYPKHDGSEQDHRDSRHQGKRDHQGKGHHGEGHHGREGHHGNKKSHKGDHHKGSAKKHGGKKHGGKKSDHPGNHHGRKWKNKEKPHSKHSHGDRPHLGRKHRGEGRNGFRQHRFRQHRGSAHGRTIILKAENGRPIYLHEPPAYIYGQGYTTPFHSGCQIHPPCQIHAGCQSPCHECQRTTQRKKLILLKPAPAKRHQHKHK</sequence>
<keyword evidence="2" id="KW-0812">Transmembrane</keyword>
<dbReference type="AlphaFoldDB" id="A0A3B1DJQ3"/>
<evidence type="ECO:0000256" key="2">
    <source>
        <dbReference type="SAM" id="Phobius"/>
    </source>
</evidence>
<keyword evidence="2" id="KW-1133">Transmembrane helix</keyword>
<feature type="compositionally biased region" description="Basic residues" evidence="1">
    <location>
        <begin position="142"/>
        <end position="166"/>
    </location>
</feature>